<evidence type="ECO:0000313" key="2">
    <source>
        <dbReference type="Proteomes" id="UP001597012"/>
    </source>
</evidence>
<gene>
    <name evidence="1" type="ORF">ACFQZJ_02705</name>
</gene>
<comment type="caution">
    <text evidence="1">The sequence shown here is derived from an EMBL/GenBank/DDBJ whole genome shotgun (WGS) entry which is preliminary data.</text>
</comment>
<name>A0ABW3B0F3_9FLAO</name>
<dbReference type="Proteomes" id="UP001597012">
    <property type="component" value="Unassembled WGS sequence"/>
</dbReference>
<sequence length="454" mass="50633">MFVLSFVFQVYGQEAREDVVFAGRNFTWGMNMGSYDLAILLRENGTFCESLDAPDWQNKVEGKYRKVKDGILLDYMDNTMENDTIFIEKDSSDGYEDIRYGGAQMIKMHLPNTIPEGYYEHKSASSSGGMGTGMVYVGTQQYDGIHFYADGTFDRNASGGVVLSGSDIGGGTSSDKAASGTYTIDKGLLTMVSNDGEVAKNSFFYSEPDDDGTVTVAMNGAIFFSEGSENGTSQIMVKENKNTTNLTFPDVEAEDKDLLRKIKLAHGGSAVDSIVTVEAIMETSGIAFKVRLDLKRKFLRLESLSPTFRYIEQLEDESGWIYQDEQIQEMPENRVAEVRNTFYSGLFLLQTPILDRIKVVDVRDNGKGFKVLKLNLDGNISGMVMDSGNNRLVGTAKFNALGNEITYLSDFREVNGILVPFREEVETDEQNVLIQNNSYTINPIWDSHAWERPD</sequence>
<proteinExistence type="predicted"/>
<accession>A0ABW3B0F3</accession>
<dbReference type="RefSeq" id="WP_379932104.1">
    <property type="nucleotide sequence ID" value="NZ_JBHTHY010000003.1"/>
</dbReference>
<evidence type="ECO:0000313" key="1">
    <source>
        <dbReference type="EMBL" id="MFD0796356.1"/>
    </source>
</evidence>
<organism evidence="1 2">
    <name type="scientific">Maribacter chungangensis</name>
    <dbReference type="NCBI Taxonomy" id="1069117"/>
    <lineage>
        <taxon>Bacteria</taxon>
        <taxon>Pseudomonadati</taxon>
        <taxon>Bacteroidota</taxon>
        <taxon>Flavobacteriia</taxon>
        <taxon>Flavobacteriales</taxon>
        <taxon>Flavobacteriaceae</taxon>
        <taxon>Maribacter</taxon>
    </lineage>
</organism>
<keyword evidence="2" id="KW-1185">Reference proteome</keyword>
<reference evidence="2" key="1">
    <citation type="journal article" date="2019" name="Int. J. Syst. Evol. Microbiol.">
        <title>The Global Catalogue of Microorganisms (GCM) 10K type strain sequencing project: providing services to taxonomists for standard genome sequencing and annotation.</title>
        <authorList>
            <consortium name="The Broad Institute Genomics Platform"/>
            <consortium name="The Broad Institute Genome Sequencing Center for Infectious Disease"/>
            <person name="Wu L."/>
            <person name="Ma J."/>
        </authorList>
    </citation>
    <scope>NUCLEOTIDE SEQUENCE [LARGE SCALE GENOMIC DNA]</scope>
    <source>
        <strain evidence="2">CCUG 61948</strain>
    </source>
</reference>
<dbReference type="EMBL" id="JBHTHY010000003">
    <property type="protein sequence ID" value="MFD0796356.1"/>
    <property type="molecule type" value="Genomic_DNA"/>
</dbReference>
<protein>
    <submittedName>
        <fullName evidence="1">Uncharacterized protein</fullName>
    </submittedName>
</protein>